<name>A0A6J5S5G8_9CAUD</name>
<dbReference type="EMBL" id="LR797331">
    <property type="protein sequence ID" value="CAB4203600.1"/>
    <property type="molecule type" value="Genomic_DNA"/>
</dbReference>
<sequence>MKVYECSRQIEATIRIEAESVRDLLHKLSTSADALVEQADGVAFASNWSITEATEDGPSRSYEVSDVDIELGREESFIHVINDVEPTGEAP</sequence>
<protein>
    <submittedName>
        <fullName evidence="1">Uncharacterized protein</fullName>
    </submittedName>
</protein>
<accession>A0A6J5S5G8</accession>
<organism evidence="1">
    <name type="scientific">uncultured Caudovirales phage</name>
    <dbReference type="NCBI Taxonomy" id="2100421"/>
    <lineage>
        <taxon>Viruses</taxon>
        <taxon>Duplodnaviria</taxon>
        <taxon>Heunggongvirae</taxon>
        <taxon>Uroviricota</taxon>
        <taxon>Caudoviricetes</taxon>
        <taxon>Peduoviridae</taxon>
        <taxon>Maltschvirus</taxon>
        <taxon>Maltschvirus maltsch</taxon>
    </lineage>
</organism>
<gene>
    <name evidence="1" type="ORF">UFOVP1382_211</name>
</gene>
<reference evidence="1" key="1">
    <citation type="submission" date="2020-05" db="EMBL/GenBank/DDBJ databases">
        <authorList>
            <person name="Chiriac C."/>
            <person name="Salcher M."/>
            <person name="Ghai R."/>
            <person name="Kavagutti S V."/>
        </authorList>
    </citation>
    <scope>NUCLEOTIDE SEQUENCE</scope>
</reference>
<evidence type="ECO:0000313" key="1">
    <source>
        <dbReference type="EMBL" id="CAB4203600.1"/>
    </source>
</evidence>
<proteinExistence type="predicted"/>